<dbReference type="Proteomes" id="UP000008177">
    <property type="component" value="Unplaced contigs"/>
</dbReference>
<gene>
    <name evidence="1" type="ORF">BofuT4_uP157510.1</name>
</gene>
<name>G2YUQ7_BOTF4</name>
<evidence type="ECO:0000313" key="1">
    <source>
        <dbReference type="EMBL" id="CCD55355.1"/>
    </source>
</evidence>
<reference evidence="2" key="1">
    <citation type="journal article" date="2011" name="PLoS Genet.">
        <title>Genomic analysis of the necrotrophic fungal pathogens Sclerotinia sclerotiorum and Botrytis cinerea.</title>
        <authorList>
            <person name="Amselem J."/>
            <person name="Cuomo C.A."/>
            <person name="van Kan J.A."/>
            <person name="Viaud M."/>
            <person name="Benito E.P."/>
            <person name="Couloux A."/>
            <person name="Coutinho P.M."/>
            <person name="de Vries R.P."/>
            <person name="Dyer P.S."/>
            <person name="Fillinger S."/>
            <person name="Fournier E."/>
            <person name="Gout L."/>
            <person name="Hahn M."/>
            <person name="Kohn L."/>
            <person name="Lapalu N."/>
            <person name="Plummer K.M."/>
            <person name="Pradier J.M."/>
            <person name="Quevillon E."/>
            <person name="Sharon A."/>
            <person name="Simon A."/>
            <person name="ten Have A."/>
            <person name="Tudzynski B."/>
            <person name="Tudzynski P."/>
            <person name="Wincker P."/>
            <person name="Andrew M."/>
            <person name="Anthouard V."/>
            <person name="Beever R.E."/>
            <person name="Beffa R."/>
            <person name="Benoit I."/>
            <person name="Bouzid O."/>
            <person name="Brault B."/>
            <person name="Chen Z."/>
            <person name="Choquer M."/>
            <person name="Collemare J."/>
            <person name="Cotton P."/>
            <person name="Danchin E.G."/>
            <person name="Da Silva C."/>
            <person name="Gautier A."/>
            <person name="Giraud C."/>
            <person name="Giraud T."/>
            <person name="Gonzalez C."/>
            <person name="Grossetete S."/>
            <person name="Guldener U."/>
            <person name="Henrissat B."/>
            <person name="Howlett B.J."/>
            <person name="Kodira C."/>
            <person name="Kretschmer M."/>
            <person name="Lappartient A."/>
            <person name="Leroch M."/>
            <person name="Levis C."/>
            <person name="Mauceli E."/>
            <person name="Neuveglise C."/>
            <person name="Oeser B."/>
            <person name="Pearson M."/>
            <person name="Poulain J."/>
            <person name="Poussereau N."/>
            <person name="Quesneville H."/>
            <person name="Rascle C."/>
            <person name="Schumacher J."/>
            <person name="Segurens B."/>
            <person name="Sexton A."/>
            <person name="Silva E."/>
            <person name="Sirven C."/>
            <person name="Soanes D.M."/>
            <person name="Talbot N.J."/>
            <person name="Templeton M."/>
            <person name="Yandava C."/>
            <person name="Yarden O."/>
            <person name="Zeng Q."/>
            <person name="Rollins J.A."/>
            <person name="Lebrun M.H."/>
            <person name="Dickman M."/>
        </authorList>
    </citation>
    <scope>NUCLEOTIDE SEQUENCE [LARGE SCALE GENOMIC DNA]</scope>
    <source>
        <strain evidence="2">T4</strain>
    </source>
</reference>
<accession>G2YUQ7</accession>
<evidence type="ECO:0000313" key="2">
    <source>
        <dbReference type="Proteomes" id="UP000008177"/>
    </source>
</evidence>
<dbReference type="AlphaFoldDB" id="G2YUQ7"/>
<dbReference type="InParanoid" id="G2YUQ7"/>
<organism evidence="1 2">
    <name type="scientific">Botryotinia fuckeliana (strain T4)</name>
    <name type="common">Noble rot fungus</name>
    <name type="synonym">Botrytis cinerea</name>
    <dbReference type="NCBI Taxonomy" id="999810"/>
    <lineage>
        <taxon>Eukaryota</taxon>
        <taxon>Fungi</taxon>
        <taxon>Dikarya</taxon>
        <taxon>Ascomycota</taxon>
        <taxon>Pezizomycotina</taxon>
        <taxon>Leotiomycetes</taxon>
        <taxon>Helotiales</taxon>
        <taxon>Sclerotiniaceae</taxon>
        <taxon>Botrytis</taxon>
    </lineage>
</organism>
<proteinExistence type="predicted"/>
<sequence>MNTYTLHKENQSSTRNSPLLDTIQCIPRPSLSTPCHIHTILTLVPPIPSRFIRGATYA</sequence>
<dbReference type="EMBL" id="FQ790354">
    <property type="protein sequence ID" value="CCD55355.1"/>
    <property type="molecule type" value="Genomic_DNA"/>
</dbReference>
<dbReference type="HOGENOM" id="CLU_2978894_0_0_1"/>
<protein>
    <submittedName>
        <fullName evidence="1">Uncharacterized protein</fullName>
    </submittedName>
</protein>